<evidence type="ECO:0000256" key="5">
    <source>
        <dbReference type="SAM" id="SignalP"/>
    </source>
</evidence>
<feature type="chain" id="PRO_5012167369" evidence="5">
    <location>
        <begin position="26"/>
        <end position="952"/>
    </location>
</feature>
<gene>
    <name evidence="8" type="ORF">SAMN00120144_0450</name>
</gene>
<dbReference type="STRING" id="645990.SAMN00120144_0450"/>
<reference evidence="8 9" key="1">
    <citation type="submission" date="2017-04" db="EMBL/GenBank/DDBJ databases">
        <authorList>
            <person name="Afonso C.L."/>
            <person name="Miller P.J."/>
            <person name="Scott M.A."/>
            <person name="Spackman E."/>
            <person name="Goraichik I."/>
            <person name="Dimitrov K.M."/>
            <person name="Suarez D.L."/>
            <person name="Swayne D.E."/>
        </authorList>
    </citation>
    <scope>NUCLEOTIDE SEQUENCE [LARGE SCALE GENOMIC DNA]</scope>
    <source>
        <strain evidence="8 9">DSM 11622</strain>
    </source>
</reference>
<evidence type="ECO:0000259" key="7">
    <source>
        <dbReference type="Pfam" id="PF07715"/>
    </source>
</evidence>
<sequence>MGNICSKKACLALFFTVFTLTVGFAQNGSLKGTIKDATTQEGVIGGTVRLEGTTLAEQTNVDGSFILSNVPAGTYTVIITSVSYKNREIPQVEVKAGQTATVNSTLEEDTKQLGEVVVRGVRRTNTEVSVISEIREATQVVSGISSEQIVKTQDRDAAEVVRRIPGVTIVDNRFIQVRGLSERYNSVWLNDVTAPSSETDKKSFSFDIVPSALLDRVLVFKDPSPELPGDFAGGLVKVYLRKPVLNERLLTVNYSGGYRNGTTGNTFFTDKGSNTDWLGFGAWQRELPGGFPVLGSAYQQYERDFYAKQLDNTFPIFKTQAMPDVRFNASYLDQINIGGLEIGSISSLNYTNTFTRYSIDRNVYDASGERTDRLRDDQSTNNIRLGAVQNFSLMLDNGDKLEFRNLFNQFGRNQLTTRDGYDNEGTQVRKSYAMGYQGRTTYTGQLAGTHSFNDEKTSLEWVGGYGYSSRNEPDLRRVAYSVQPAGAADGKAPTETVLTPAAGQVDVNNAGRLFQKLNEDIYTINANGKHKLMLGEREVELGAGTYLEYRKRNFEARAFGYSLNSTATDQTIRNQNIGNIFAPQNIAPGGFRLDEDINSTYQYGASNELEAGYLSLNIPVTPKIKLLTGARFERNVQKIETGLNGQPVNQNYTTNFLLPSANLSYNFSETSLVRTSYGRSLNRPEFRESAPFFYYDFDFNVLNYGSLYLNPESPLKVATIDNVDLRYEFYPSDGELIHVGGFYKNFRNPIENVVVATSNLAYSFANAPSAYAYGLELDIKKNLNFLDEAFNTEAFTNLTAVFNASLIKSEVKLGPDVVAWDRNRALQGQSPYVVNTGLYYQTSDNTWQMAALYNVFGPRILFAGSDQYPDVVEMPRHTVDLTLTKAISKNWAFNVGIQDVFNQRVNLLQDFNRDKKYEVDTDPSLSSYRRGTYYTVGLRFNLDGKATRTPLP</sequence>
<dbReference type="SUPFAM" id="SSF56935">
    <property type="entry name" value="Porins"/>
    <property type="match status" value="1"/>
</dbReference>
<dbReference type="InterPro" id="IPR000531">
    <property type="entry name" value="Beta-barrel_TonB"/>
</dbReference>
<dbReference type="EMBL" id="FWWW01000070">
    <property type="protein sequence ID" value="SMB95701.1"/>
    <property type="molecule type" value="Genomic_DNA"/>
</dbReference>
<name>A0A1W1VRH6_9BACT</name>
<feature type="domain" description="TonB-dependent receptor plug" evidence="7">
    <location>
        <begin position="134"/>
        <end position="233"/>
    </location>
</feature>
<evidence type="ECO:0000256" key="2">
    <source>
        <dbReference type="ARBA" id="ARBA00023136"/>
    </source>
</evidence>
<evidence type="ECO:0000313" key="9">
    <source>
        <dbReference type="Proteomes" id="UP000192266"/>
    </source>
</evidence>
<dbReference type="Proteomes" id="UP000192266">
    <property type="component" value="Unassembled WGS sequence"/>
</dbReference>
<dbReference type="RefSeq" id="WP_084445622.1">
    <property type="nucleotide sequence ID" value="NZ_FWWW01000070.1"/>
</dbReference>
<dbReference type="PANTHER" id="PTHR40980:SF4">
    <property type="entry name" value="TONB-DEPENDENT RECEPTOR-LIKE BETA-BARREL DOMAIN-CONTAINING PROTEIN"/>
    <property type="match status" value="1"/>
</dbReference>
<feature type="domain" description="TonB-dependent receptor-like beta-barrel" evidence="6">
    <location>
        <begin position="417"/>
        <end position="898"/>
    </location>
</feature>
<dbReference type="InterPro" id="IPR037066">
    <property type="entry name" value="Plug_dom_sf"/>
</dbReference>
<dbReference type="InterPro" id="IPR036942">
    <property type="entry name" value="Beta-barrel_TonB_sf"/>
</dbReference>
<comment type="similarity">
    <text evidence="4">Belongs to the TonB-dependent receptor family.</text>
</comment>
<protein>
    <submittedName>
        <fullName evidence="8">TonB-dependent receptor plug</fullName>
    </submittedName>
</protein>
<dbReference type="Pfam" id="PF07715">
    <property type="entry name" value="Plug"/>
    <property type="match status" value="1"/>
</dbReference>
<dbReference type="AlphaFoldDB" id="A0A1W1VRH6"/>
<dbReference type="Gene3D" id="2.60.40.1120">
    <property type="entry name" value="Carboxypeptidase-like, regulatory domain"/>
    <property type="match status" value="1"/>
</dbReference>
<comment type="subcellular location">
    <subcellularLocation>
        <location evidence="1 4">Cell outer membrane</location>
    </subcellularLocation>
</comment>
<keyword evidence="5" id="KW-0732">Signal</keyword>
<evidence type="ECO:0000259" key="6">
    <source>
        <dbReference type="Pfam" id="PF00593"/>
    </source>
</evidence>
<organism evidence="8 9">
    <name type="scientific">Hymenobacter roseosalivarius DSM 11622</name>
    <dbReference type="NCBI Taxonomy" id="645990"/>
    <lineage>
        <taxon>Bacteria</taxon>
        <taxon>Pseudomonadati</taxon>
        <taxon>Bacteroidota</taxon>
        <taxon>Cytophagia</taxon>
        <taxon>Cytophagales</taxon>
        <taxon>Hymenobacteraceae</taxon>
        <taxon>Hymenobacter</taxon>
    </lineage>
</organism>
<dbReference type="PANTHER" id="PTHR40980">
    <property type="entry name" value="PLUG DOMAIN-CONTAINING PROTEIN"/>
    <property type="match status" value="1"/>
</dbReference>
<evidence type="ECO:0000313" key="8">
    <source>
        <dbReference type="EMBL" id="SMB95701.1"/>
    </source>
</evidence>
<dbReference type="SUPFAM" id="SSF49464">
    <property type="entry name" value="Carboxypeptidase regulatory domain-like"/>
    <property type="match status" value="1"/>
</dbReference>
<keyword evidence="9" id="KW-1185">Reference proteome</keyword>
<evidence type="ECO:0000256" key="4">
    <source>
        <dbReference type="RuleBase" id="RU003357"/>
    </source>
</evidence>
<dbReference type="InterPro" id="IPR012910">
    <property type="entry name" value="Plug_dom"/>
</dbReference>
<dbReference type="InterPro" id="IPR008969">
    <property type="entry name" value="CarboxyPept-like_regulatory"/>
</dbReference>
<dbReference type="Pfam" id="PF13715">
    <property type="entry name" value="CarbopepD_reg_2"/>
    <property type="match status" value="1"/>
</dbReference>
<evidence type="ECO:0000256" key="3">
    <source>
        <dbReference type="ARBA" id="ARBA00023237"/>
    </source>
</evidence>
<keyword evidence="8" id="KW-0675">Receptor</keyword>
<keyword evidence="3" id="KW-0998">Cell outer membrane</keyword>
<feature type="signal peptide" evidence="5">
    <location>
        <begin position="1"/>
        <end position="25"/>
    </location>
</feature>
<keyword evidence="2 4" id="KW-0472">Membrane</keyword>
<dbReference type="Pfam" id="PF00593">
    <property type="entry name" value="TonB_dep_Rec_b-barrel"/>
    <property type="match status" value="1"/>
</dbReference>
<proteinExistence type="inferred from homology"/>
<accession>A0A1W1VRH6</accession>
<dbReference type="Gene3D" id="2.170.130.10">
    <property type="entry name" value="TonB-dependent receptor, plug domain"/>
    <property type="match status" value="1"/>
</dbReference>
<dbReference type="Gene3D" id="2.40.170.20">
    <property type="entry name" value="TonB-dependent receptor, beta-barrel domain"/>
    <property type="match status" value="1"/>
</dbReference>
<keyword evidence="4" id="KW-0798">TonB box</keyword>
<dbReference type="OrthoDB" id="9768470at2"/>
<dbReference type="GO" id="GO:0009279">
    <property type="term" value="C:cell outer membrane"/>
    <property type="evidence" value="ECO:0007669"/>
    <property type="project" value="UniProtKB-SubCell"/>
</dbReference>
<evidence type="ECO:0000256" key="1">
    <source>
        <dbReference type="ARBA" id="ARBA00004442"/>
    </source>
</evidence>